<evidence type="ECO:0000313" key="2">
    <source>
        <dbReference type="EMBL" id="PKI50395.1"/>
    </source>
</evidence>
<dbReference type="EMBL" id="PGOL01002117">
    <property type="protein sequence ID" value="PKI50395.1"/>
    <property type="molecule type" value="Genomic_DNA"/>
</dbReference>
<feature type="compositionally biased region" description="Low complexity" evidence="1">
    <location>
        <begin position="53"/>
        <end position="77"/>
    </location>
</feature>
<reference evidence="2 3" key="1">
    <citation type="submission" date="2017-11" db="EMBL/GenBank/DDBJ databases">
        <title>De-novo sequencing of pomegranate (Punica granatum L.) genome.</title>
        <authorList>
            <person name="Akparov Z."/>
            <person name="Amiraslanov A."/>
            <person name="Hajiyeva S."/>
            <person name="Abbasov M."/>
            <person name="Kaur K."/>
            <person name="Hamwieh A."/>
            <person name="Solovyev V."/>
            <person name="Salamov A."/>
            <person name="Braich B."/>
            <person name="Kosarev P."/>
            <person name="Mahmoud A."/>
            <person name="Hajiyev E."/>
            <person name="Babayeva S."/>
            <person name="Izzatullayeva V."/>
            <person name="Mammadov A."/>
            <person name="Mammadov A."/>
            <person name="Sharifova S."/>
            <person name="Ojaghi J."/>
            <person name="Eynullazada K."/>
            <person name="Bayramov B."/>
            <person name="Abdulazimova A."/>
            <person name="Shahmuradov I."/>
        </authorList>
    </citation>
    <scope>NUCLEOTIDE SEQUENCE [LARGE SCALE GENOMIC DNA]</scope>
    <source>
        <strain evidence="3">cv. AG2017</strain>
        <tissue evidence="2">Leaf</tissue>
    </source>
</reference>
<comment type="caution">
    <text evidence="2">The sequence shown here is derived from an EMBL/GenBank/DDBJ whole genome shotgun (WGS) entry which is preliminary data.</text>
</comment>
<keyword evidence="3" id="KW-1185">Reference proteome</keyword>
<accession>A0A2I0J2C8</accession>
<feature type="region of interest" description="Disordered" evidence="1">
    <location>
        <begin position="42"/>
        <end position="82"/>
    </location>
</feature>
<evidence type="ECO:0000256" key="1">
    <source>
        <dbReference type="SAM" id="MobiDB-lite"/>
    </source>
</evidence>
<dbReference type="AlphaFoldDB" id="A0A2I0J2C8"/>
<evidence type="ECO:0000313" key="3">
    <source>
        <dbReference type="Proteomes" id="UP000233551"/>
    </source>
</evidence>
<protein>
    <submittedName>
        <fullName evidence="2">Uncharacterized protein</fullName>
    </submittedName>
</protein>
<sequence>MSFIIMLGTWGKSFISFPRPFRQSSRRPGAKTAAPSLVAVVAPNPGRPLANGPRPNSFFRRPNPSPARPNAQSSPASLPGDFSFGRAIRSDPIVRRFLFFLFTEKPLNFPD</sequence>
<proteinExistence type="predicted"/>
<dbReference type="Proteomes" id="UP000233551">
    <property type="component" value="Unassembled WGS sequence"/>
</dbReference>
<name>A0A2I0J2C8_PUNGR</name>
<organism evidence="2 3">
    <name type="scientific">Punica granatum</name>
    <name type="common">Pomegranate</name>
    <dbReference type="NCBI Taxonomy" id="22663"/>
    <lineage>
        <taxon>Eukaryota</taxon>
        <taxon>Viridiplantae</taxon>
        <taxon>Streptophyta</taxon>
        <taxon>Embryophyta</taxon>
        <taxon>Tracheophyta</taxon>
        <taxon>Spermatophyta</taxon>
        <taxon>Magnoliopsida</taxon>
        <taxon>eudicotyledons</taxon>
        <taxon>Gunneridae</taxon>
        <taxon>Pentapetalae</taxon>
        <taxon>rosids</taxon>
        <taxon>malvids</taxon>
        <taxon>Myrtales</taxon>
        <taxon>Lythraceae</taxon>
        <taxon>Punica</taxon>
    </lineage>
</organism>
<gene>
    <name evidence="2" type="ORF">CRG98_029223</name>
</gene>